<accession>A0A2U3E6M1</accession>
<proteinExistence type="predicted"/>
<feature type="chain" id="PRO_5015787647" evidence="1">
    <location>
        <begin position="18"/>
        <end position="461"/>
    </location>
</feature>
<reference evidence="2 3" key="1">
    <citation type="journal article" date="2016" name="Front. Microbiol.">
        <title>Genome and transcriptome sequences reveal the specific parasitism of the nematophagous Purpureocillium lilacinum 36-1.</title>
        <authorList>
            <person name="Xie J."/>
            <person name="Li S."/>
            <person name="Mo C."/>
            <person name="Xiao X."/>
            <person name="Peng D."/>
            <person name="Wang G."/>
            <person name="Xiao Y."/>
        </authorList>
    </citation>
    <scope>NUCLEOTIDE SEQUENCE [LARGE SCALE GENOMIC DNA]</scope>
    <source>
        <strain evidence="2 3">36-1</strain>
    </source>
</reference>
<dbReference type="AlphaFoldDB" id="A0A2U3E6M1"/>
<keyword evidence="1" id="KW-0732">Signal</keyword>
<gene>
    <name evidence="2" type="ORF">PCL_00271</name>
</gene>
<name>A0A2U3E6M1_PURLI</name>
<sequence length="461" mass="50808">MKATIASLALACGTAVATLRDPNALTQADIQNLETTEAHVCWQGEKQNPSPEDEMSLTGLVHCQIYPSGNQQQVLGPAGIKSVCGESECVDCKKVDKGEVRYECRMKNYPKMMPGTPARTDSQWINWGVYRLCYADDKISLTTTDPKDCSAVLNNCVTQIGNGEDPFKTVQSAIFCAEETHHSVSPQKQMQTYTRQCWKDIDQPQPGFKMMSVRDCIKGRAAVDAAVKARLAKMPKLQRWDMETRNMVEQEEYNKVFIVSGSHRSESELPTSRDQRTRALQGLMAVRGSMTPASLIGEIQQESNTAWKAKDNGLRMRLIGHPALFVASAVRLAVASRRVNGMNDDARGSLPLIYISVSRSHSKCQARWPNAALRARIELTGHDRRMALGWPCIDDESLGRESGELSYDACMAGGPLPARPSSCHSKLRVQAQLILAMLAECIISDVVLGSAWLGTAAFRRG</sequence>
<organism evidence="2 3">
    <name type="scientific">Purpureocillium lilacinum</name>
    <name type="common">Paecilomyces lilacinus</name>
    <dbReference type="NCBI Taxonomy" id="33203"/>
    <lineage>
        <taxon>Eukaryota</taxon>
        <taxon>Fungi</taxon>
        <taxon>Dikarya</taxon>
        <taxon>Ascomycota</taxon>
        <taxon>Pezizomycotina</taxon>
        <taxon>Sordariomycetes</taxon>
        <taxon>Hypocreomycetidae</taxon>
        <taxon>Hypocreales</taxon>
        <taxon>Ophiocordycipitaceae</taxon>
        <taxon>Purpureocillium</taxon>
    </lineage>
</organism>
<evidence type="ECO:0000256" key="1">
    <source>
        <dbReference type="SAM" id="SignalP"/>
    </source>
</evidence>
<protein>
    <submittedName>
        <fullName evidence="2">Uncharacterized protein</fullName>
    </submittedName>
</protein>
<evidence type="ECO:0000313" key="2">
    <source>
        <dbReference type="EMBL" id="PWI70127.1"/>
    </source>
</evidence>
<evidence type="ECO:0000313" key="3">
    <source>
        <dbReference type="Proteomes" id="UP000245956"/>
    </source>
</evidence>
<feature type="signal peptide" evidence="1">
    <location>
        <begin position="1"/>
        <end position="17"/>
    </location>
</feature>
<dbReference type="Proteomes" id="UP000245956">
    <property type="component" value="Unassembled WGS sequence"/>
</dbReference>
<comment type="caution">
    <text evidence="2">The sequence shown here is derived from an EMBL/GenBank/DDBJ whole genome shotgun (WGS) entry which is preliminary data.</text>
</comment>
<dbReference type="EMBL" id="LCWV01000010">
    <property type="protein sequence ID" value="PWI70127.1"/>
    <property type="molecule type" value="Genomic_DNA"/>
</dbReference>